<accession>A0A7J8L834</accession>
<dbReference type="InterPro" id="IPR036397">
    <property type="entry name" value="RNaseH_sf"/>
</dbReference>
<keyword evidence="3" id="KW-1185">Reference proteome</keyword>
<dbReference type="PANTHER" id="PTHR47723:SF19">
    <property type="entry name" value="POLYNUCLEOTIDYL TRANSFERASE, RIBONUCLEASE H-LIKE SUPERFAMILY PROTEIN"/>
    <property type="match status" value="1"/>
</dbReference>
<reference evidence="2 3" key="1">
    <citation type="journal article" date="2019" name="Genome Biol. Evol.">
        <title>Insights into the evolution of the New World diploid cottons (Gossypium, subgenus Houzingenia) based on genome sequencing.</title>
        <authorList>
            <person name="Grover C.E."/>
            <person name="Arick M.A. 2nd"/>
            <person name="Thrash A."/>
            <person name="Conover J.L."/>
            <person name="Sanders W.S."/>
            <person name="Peterson D.G."/>
            <person name="Frelichowski J.E."/>
            <person name="Scheffler J.A."/>
            <person name="Scheffler B.E."/>
            <person name="Wendel J.F."/>
        </authorList>
    </citation>
    <scope>NUCLEOTIDE SEQUENCE [LARGE SCALE GENOMIC DNA]</scope>
    <source>
        <strain evidence="2">157</strain>
        <tissue evidence="2">Leaf</tissue>
    </source>
</reference>
<evidence type="ECO:0000313" key="2">
    <source>
        <dbReference type="EMBL" id="MBA0548604.1"/>
    </source>
</evidence>
<dbReference type="InterPro" id="IPR044730">
    <property type="entry name" value="RNase_H-like_dom_plant"/>
</dbReference>
<dbReference type="InterPro" id="IPR053151">
    <property type="entry name" value="RNase_H-like"/>
</dbReference>
<sequence>MIASDGSWNLDISKLWISEEALNGSVSSYGLPLSIIYLRMLKGWVRLRIDGLIRFDEGFAAAGDFVGDQNDRWIIGFCRYLSNCIVLEVELWGILDGLNFILDRSFERVLIQTSSIETVNTIQEGSSGNSNSALVRRIHHILAQMKQWKIHHISRKESFIVDSLAKSIHSRRLSLRLVINPPMRI</sequence>
<dbReference type="AlphaFoldDB" id="A0A7J8L834"/>
<dbReference type="Pfam" id="PF13456">
    <property type="entry name" value="RVT_3"/>
    <property type="match status" value="1"/>
</dbReference>
<dbReference type="InterPro" id="IPR012337">
    <property type="entry name" value="RNaseH-like_sf"/>
</dbReference>
<dbReference type="PANTHER" id="PTHR47723">
    <property type="entry name" value="OS05G0353850 PROTEIN"/>
    <property type="match status" value="1"/>
</dbReference>
<feature type="domain" description="RNase H type-1" evidence="1">
    <location>
        <begin position="49"/>
        <end position="167"/>
    </location>
</feature>
<comment type="caution">
    <text evidence="2">The sequence shown here is derived from an EMBL/GenBank/DDBJ whole genome shotgun (WGS) entry which is preliminary data.</text>
</comment>
<dbReference type="Gene3D" id="3.30.420.10">
    <property type="entry name" value="Ribonuclease H-like superfamily/Ribonuclease H"/>
    <property type="match status" value="1"/>
</dbReference>
<dbReference type="GO" id="GO:0003676">
    <property type="term" value="F:nucleic acid binding"/>
    <property type="evidence" value="ECO:0007669"/>
    <property type="project" value="InterPro"/>
</dbReference>
<name>A0A7J8L834_9ROSI</name>
<dbReference type="Proteomes" id="UP000593572">
    <property type="component" value="Unassembled WGS sequence"/>
</dbReference>
<proteinExistence type="predicted"/>
<dbReference type="SUPFAM" id="SSF53098">
    <property type="entry name" value="Ribonuclease H-like"/>
    <property type="match status" value="1"/>
</dbReference>
<dbReference type="InterPro" id="IPR002156">
    <property type="entry name" value="RNaseH_domain"/>
</dbReference>
<dbReference type="CDD" id="cd06222">
    <property type="entry name" value="RNase_H_like"/>
    <property type="match status" value="1"/>
</dbReference>
<gene>
    <name evidence="2" type="ORF">Golob_019694</name>
</gene>
<protein>
    <recommendedName>
        <fullName evidence="1">RNase H type-1 domain-containing protein</fullName>
    </recommendedName>
</protein>
<dbReference type="GO" id="GO:0004523">
    <property type="term" value="F:RNA-DNA hybrid ribonuclease activity"/>
    <property type="evidence" value="ECO:0007669"/>
    <property type="project" value="InterPro"/>
</dbReference>
<dbReference type="EMBL" id="JABEZX010000001">
    <property type="protein sequence ID" value="MBA0548604.1"/>
    <property type="molecule type" value="Genomic_DNA"/>
</dbReference>
<organism evidence="2 3">
    <name type="scientific">Gossypium lobatum</name>
    <dbReference type="NCBI Taxonomy" id="34289"/>
    <lineage>
        <taxon>Eukaryota</taxon>
        <taxon>Viridiplantae</taxon>
        <taxon>Streptophyta</taxon>
        <taxon>Embryophyta</taxon>
        <taxon>Tracheophyta</taxon>
        <taxon>Spermatophyta</taxon>
        <taxon>Magnoliopsida</taxon>
        <taxon>eudicotyledons</taxon>
        <taxon>Gunneridae</taxon>
        <taxon>Pentapetalae</taxon>
        <taxon>rosids</taxon>
        <taxon>malvids</taxon>
        <taxon>Malvales</taxon>
        <taxon>Malvaceae</taxon>
        <taxon>Malvoideae</taxon>
        <taxon>Gossypium</taxon>
    </lineage>
</organism>
<evidence type="ECO:0000259" key="1">
    <source>
        <dbReference type="Pfam" id="PF13456"/>
    </source>
</evidence>
<evidence type="ECO:0000313" key="3">
    <source>
        <dbReference type="Proteomes" id="UP000593572"/>
    </source>
</evidence>